<gene>
    <name evidence="2" type="ORF">U9M48_004586</name>
</gene>
<evidence type="ECO:0000256" key="1">
    <source>
        <dbReference type="SAM" id="MobiDB-lite"/>
    </source>
</evidence>
<organism evidence="2 3">
    <name type="scientific">Paspalum notatum var. saurae</name>
    <dbReference type="NCBI Taxonomy" id="547442"/>
    <lineage>
        <taxon>Eukaryota</taxon>
        <taxon>Viridiplantae</taxon>
        <taxon>Streptophyta</taxon>
        <taxon>Embryophyta</taxon>
        <taxon>Tracheophyta</taxon>
        <taxon>Spermatophyta</taxon>
        <taxon>Magnoliopsida</taxon>
        <taxon>Liliopsida</taxon>
        <taxon>Poales</taxon>
        <taxon>Poaceae</taxon>
        <taxon>PACMAD clade</taxon>
        <taxon>Panicoideae</taxon>
        <taxon>Andropogonodae</taxon>
        <taxon>Paspaleae</taxon>
        <taxon>Paspalinae</taxon>
        <taxon>Paspalum</taxon>
    </lineage>
</organism>
<dbReference type="AlphaFoldDB" id="A0AAQ3PP05"/>
<feature type="region of interest" description="Disordered" evidence="1">
    <location>
        <begin position="26"/>
        <end position="45"/>
    </location>
</feature>
<accession>A0AAQ3PP05</accession>
<feature type="region of interest" description="Disordered" evidence="1">
    <location>
        <begin position="59"/>
        <end position="89"/>
    </location>
</feature>
<keyword evidence="3" id="KW-1185">Reference proteome</keyword>
<feature type="non-terminal residue" evidence="2">
    <location>
        <position position="1"/>
    </location>
</feature>
<name>A0AAQ3PP05_PASNO</name>
<sequence length="89" mass="9653">WRAVRLRGGALFRCGQICLLAIASSGRLSSSPSPPPRPPPPLRPTAIARVGISAKETWTLMPPPSRTSAPTPASSALCSTESRKRWWYK</sequence>
<feature type="compositionally biased region" description="Low complexity" evidence="1">
    <location>
        <begin position="66"/>
        <end position="80"/>
    </location>
</feature>
<evidence type="ECO:0000313" key="2">
    <source>
        <dbReference type="EMBL" id="WVZ53681.1"/>
    </source>
</evidence>
<evidence type="ECO:0000313" key="3">
    <source>
        <dbReference type="Proteomes" id="UP001341281"/>
    </source>
</evidence>
<feature type="compositionally biased region" description="Pro residues" evidence="1">
    <location>
        <begin position="32"/>
        <end position="43"/>
    </location>
</feature>
<reference evidence="2 3" key="1">
    <citation type="submission" date="2024-02" db="EMBL/GenBank/DDBJ databases">
        <title>High-quality chromosome-scale genome assembly of Pensacola bahiagrass (Paspalum notatum Flugge var. saurae).</title>
        <authorList>
            <person name="Vega J.M."/>
            <person name="Podio M."/>
            <person name="Orjuela J."/>
            <person name="Siena L.A."/>
            <person name="Pessino S.C."/>
            <person name="Combes M.C."/>
            <person name="Mariac C."/>
            <person name="Albertini E."/>
            <person name="Pupilli F."/>
            <person name="Ortiz J.P.A."/>
            <person name="Leblanc O."/>
        </authorList>
    </citation>
    <scope>NUCLEOTIDE SEQUENCE [LARGE SCALE GENOMIC DNA]</scope>
    <source>
        <strain evidence="2">R1</strain>
        <tissue evidence="2">Leaf</tissue>
    </source>
</reference>
<protein>
    <submittedName>
        <fullName evidence="2">Uncharacterized protein</fullName>
    </submittedName>
</protein>
<dbReference type="Proteomes" id="UP001341281">
    <property type="component" value="Chromosome 01"/>
</dbReference>
<proteinExistence type="predicted"/>
<dbReference type="EMBL" id="CP144745">
    <property type="protein sequence ID" value="WVZ53681.1"/>
    <property type="molecule type" value="Genomic_DNA"/>
</dbReference>